<dbReference type="CDD" id="cd00086">
    <property type="entry name" value="homeodomain"/>
    <property type="match status" value="1"/>
</dbReference>
<dbReference type="PANTHER" id="PTHR47656">
    <property type="entry name" value="HOMEOBOX PROTEIN MIXL"/>
    <property type="match status" value="1"/>
</dbReference>
<feature type="region of interest" description="Disordered" evidence="6">
    <location>
        <begin position="54"/>
        <end position="88"/>
    </location>
</feature>
<dbReference type="SMART" id="SM00389">
    <property type="entry name" value="HOX"/>
    <property type="match status" value="1"/>
</dbReference>
<evidence type="ECO:0000256" key="5">
    <source>
        <dbReference type="RuleBase" id="RU000682"/>
    </source>
</evidence>
<evidence type="ECO:0000256" key="2">
    <source>
        <dbReference type="ARBA" id="ARBA00023155"/>
    </source>
</evidence>
<feature type="compositionally biased region" description="Polar residues" evidence="6">
    <location>
        <begin position="61"/>
        <end position="82"/>
    </location>
</feature>
<dbReference type="AlphaFoldDB" id="A0A974CU86"/>
<dbReference type="InterPro" id="IPR042917">
    <property type="entry name" value="MIXL1"/>
</dbReference>
<dbReference type="GO" id="GO:0003677">
    <property type="term" value="F:DNA binding"/>
    <property type="evidence" value="ECO:0007669"/>
    <property type="project" value="UniProtKB-UniRule"/>
</dbReference>
<feature type="region of interest" description="Disordered" evidence="6">
    <location>
        <begin position="203"/>
        <end position="227"/>
    </location>
</feature>
<organism evidence="8 9">
    <name type="scientific">Xenopus laevis</name>
    <name type="common">African clawed frog</name>
    <dbReference type="NCBI Taxonomy" id="8355"/>
    <lineage>
        <taxon>Eukaryota</taxon>
        <taxon>Metazoa</taxon>
        <taxon>Chordata</taxon>
        <taxon>Craniata</taxon>
        <taxon>Vertebrata</taxon>
        <taxon>Euteleostomi</taxon>
        <taxon>Amphibia</taxon>
        <taxon>Batrachia</taxon>
        <taxon>Anura</taxon>
        <taxon>Pipoidea</taxon>
        <taxon>Pipidae</taxon>
        <taxon>Xenopodinae</taxon>
        <taxon>Xenopus</taxon>
        <taxon>Xenopus</taxon>
    </lineage>
</organism>
<protein>
    <recommendedName>
        <fullName evidence="7">Homeobox domain-containing protein</fullName>
    </recommendedName>
</protein>
<accession>A0A974CU86</accession>
<gene>
    <name evidence="8" type="ORF">XELAEV_18026293mg</name>
</gene>
<feature type="compositionally biased region" description="Polar residues" evidence="6">
    <location>
        <begin position="275"/>
        <end position="295"/>
    </location>
</feature>
<feature type="DNA-binding region" description="Homeobox" evidence="4">
    <location>
        <begin position="83"/>
        <end position="142"/>
    </location>
</feature>
<dbReference type="InterPro" id="IPR009057">
    <property type="entry name" value="Homeodomain-like_sf"/>
</dbReference>
<comment type="subcellular location">
    <subcellularLocation>
        <location evidence="4 5">Nucleus</location>
    </subcellularLocation>
</comment>
<evidence type="ECO:0000256" key="6">
    <source>
        <dbReference type="SAM" id="MobiDB-lite"/>
    </source>
</evidence>
<dbReference type="PANTHER" id="PTHR47656:SF1">
    <property type="entry name" value="HOMEOBOX PROTEIN MIXL1"/>
    <property type="match status" value="1"/>
</dbReference>
<dbReference type="InterPro" id="IPR001356">
    <property type="entry name" value="HD"/>
</dbReference>
<dbReference type="SUPFAM" id="SSF46689">
    <property type="entry name" value="Homeodomain-like"/>
    <property type="match status" value="1"/>
</dbReference>
<feature type="region of interest" description="Disordered" evidence="6">
    <location>
        <begin position="275"/>
        <end position="305"/>
    </location>
</feature>
<evidence type="ECO:0000256" key="3">
    <source>
        <dbReference type="ARBA" id="ARBA00023242"/>
    </source>
</evidence>
<evidence type="ECO:0000256" key="1">
    <source>
        <dbReference type="ARBA" id="ARBA00023125"/>
    </source>
</evidence>
<dbReference type="GO" id="GO:0005634">
    <property type="term" value="C:nucleus"/>
    <property type="evidence" value="ECO:0007669"/>
    <property type="project" value="UniProtKB-SubCell"/>
</dbReference>
<dbReference type="Proteomes" id="UP000694892">
    <property type="component" value="Chromosome 5L"/>
</dbReference>
<dbReference type="PRINTS" id="PR00031">
    <property type="entry name" value="HTHREPRESSR"/>
</dbReference>
<keyword evidence="2 4" id="KW-0371">Homeobox</keyword>
<dbReference type="GO" id="GO:0007492">
    <property type="term" value="P:endoderm development"/>
    <property type="evidence" value="ECO:0007669"/>
    <property type="project" value="InterPro"/>
</dbReference>
<dbReference type="Gene3D" id="1.10.10.60">
    <property type="entry name" value="Homeodomain-like"/>
    <property type="match status" value="1"/>
</dbReference>
<dbReference type="Pfam" id="PF00046">
    <property type="entry name" value="Homeodomain"/>
    <property type="match status" value="1"/>
</dbReference>
<name>A0A974CU86_XENLA</name>
<keyword evidence="3 4" id="KW-0539">Nucleus</keyword>
<dbReference type="PROSITE" id="PS00027">
    <property type="entry name" value="HOMEOBOX_1"/>
    <property type="match status" value="1"/>
</dbReference>
<reference evidence="9" key="1">
    <citation type="journal article" date="2016" name="Nature">
        <title>Genome evolution in the allotetraploid frog Xenopus laevis.</title>
        <authorList>
            <person name="Session A.M."/>
            <person name="Uno Y."/>
            <person name="Kwon T."/>
            <person name="Chapman J.A."/>
            <person name="Toyoda A."/>
            <person name="Takahashi S."/>
            <person name="Fukui A."/>
            <person name="Hikosaka A."/>
            <person name="Suzuki A."/>
            <person name="Kondo M."/>
            <person name="van Heeringen S.J."/>
            <person name="Quigley I."/>
            <person name="Heinz S."/>
            <person name="Ogino H."/>
            <person name="Ochi H."/>
            <person name="Hellsten U."/>
            <person name="Lyons J.B."/>
            <person name="Simakov O."/>
            <person name="Putnam N."/>
            <person name="Stites J."/>
            <person name="Kuroki Y."/>
            <person name="Tanaka T."/>
            <person name="Michiue T."/>
            <person name="Watanabe M."/>
            <person name="Bogdanovic O."/>
            <person name="Lister R."/>
            <person name="Georgiou G."/>
            <person name="Paranjpe S.S."/>
            <person name="van Kruijsbergen I."/>
            <person name="Shu S."/>
            <person name="Carlson J."/>
            <person name="Kinoshita T."/>
            <person name="Ohta Y."/>
            <person name="Mawaribuchi S."/>
            <person name="Jenkins J."/>
            <person name="Grimwood J."/>
            <person name="Schmutz J."/>
            <person name="Mitros T."/>
            <person name="Mozaffari S.V."/>
            <person name="Suzuki Y."/>
            <person name="Haramoto Y."/>
            <person name="Yamamoto T.S."/>
            <person name="Takagi C."/>
            <person name="Heald R."/>
            <person name="Miller K."/>
            <person name="Haudenschild C."/>
            <person name="Kitzman J."/>
            <person name="Nakayama T."/>
            <person name="Izutsu Y."/>
            <person name="Robert J."/>
            <person name="Fortriede J."/>
            <person name="Burns K."/>
            <person name="Lotay V."/>
            <person name="Karimi K."/>
            <person name="Yasuoka Y."/>
            <person name="Dichmann D.S."/>
            <person name="Flajnik M.F."/>
            <person name="Houston D.W."/>
            <person name="Shendure J."/>
            <person name="DuPasquier L."/>
            <person name="Vize P.D."/>
            <person name="Zorn A.M."/>
            <person name="Ito M."/>
            <person name="Marcotte E.M."/>
            <person name="Wallingford J.B."/>
            <person name="Ito Y."/>
            <person name="Asashima M."/>
            <person name="Ueno N."/>
            <person name="Matsuda Y."/>
            <person name="Veenstra G.J."/>
            <person name="Fujiyama A."/>
            <person name="Harland R.M."/>
            <person name="Taira M."/>
            <person name="Rokhsar D.S."/>
        </authorList>
    </citation>
    <scope>NUCLEOTIDE SEQUENCE [LARGE SCALE GENOMIC DNA]</scope>
    <source>
        <strain evidence="9">J</strain>
    </source>
</reference>
<keyword evidence="1 4" id="KW-0238">DNA-binding</keyword>
<dbReference type="InterPro" id="IPR017970">
    <property type="entry name" value="Homeobox_CS"/>
</dbReference>
<dbReference type="PROSITE" id="PS50071">
    <property type="entry name" value="HOMEOBOX_2"/>
    <property type="match status" value="1"/>
</dbReference>
<sequence>MLGYTQGMEQLYSTYFSSSDPSMGFSSALDSLMGMGFPPVQQSPVQQANVKADMKAADPGANQTAQHKEATNQQKVSPTQMSNRRKRTVYSPSDLARLEQYFRTNMYPDIHQREEMARQMGLPESRIQVWFQNRRSKARRQGSRSTKRAAMGDYYNSTPKYNAAPVSNGTINVPQQQRMLSYQHHAQPLDTLHYGFHPNVSMQGTSQSRMYSSAPAPHHSGNVSQKHPMGFPQQQVQPILDLQQNYFPFSEDPLSCPESSWAAPNQRLPVHLTASSTYPHNDLPSNPTASHSTKGMSPGKETERDFGGRHNQVSMHSNLMMDISNFPPTKTITANMNIIIPQMPGASGWSSHEDINAYSTQGAVPMAGCSPYGHGSPDSGVSDTSTESVSDWEENIIRTLF</sequence>
<dbReference type="GO" id="GO:0001228">
    <property type="term" value="F:DNA-binding transcription activator activity, RNA polymerase II-specific"/>
    <property type="evidence" value="ECO:0007669"/>
    <property type="project" value="InterPro"/>
</dbReference>
<proteinExistence type="predicted"/>
<dbReference type="GO" id="GO:0002244">
    <property type="term" value="P:hematopoietic progenitor cell differentiation"/>
    <property type="evidence" value="ECO:0007669"/>
    <property type="project" value="InterPro"/>
</dbReference>
<evidence type="ECO:0000313" key="8">
    <source>
        <dbReference type="EMBL" id="OCT79483.1"/>
    </source>
</evidence>
<dbReference type="InterPro" id="IPR000047">
    <property type="entry name" value="HTH_motif"/>
</dbReference>
<dbReference type="EMBL" id="CM004474">
    <property type="protein sequence ID" value="OCT79483.1"/>
    <property type="molecule type" value="Genomic_DNA"/>
</dbReference>
<evidence type="ECO:0000313" key="9">
    <source>
        <dbReference type="Proteomes" id="UP000694892"/>
    </source>
</evidence>
<feature type="domain" description="Homeobox" evidence="7">
    <location>
        <begin position="81"/>
        <end position="141"/>
    </location>
</feature>
<evidence type="ECO:0000259" key="7">
    <source>
        <dbReference type="PROSITE" id="PS50071"/>
    </source>
</evidence>
<evidence type="ECO:0000256" key="4">
    <source>
        <dbReference type="PROSITE-ProRule" id="PRU00108"/>
    </source>
</evidence>